<dbReference type="PROSITE" id="PS01124">
    <property type="entry name" value="HTH_ARAC_FAMILY_2"/>
    <property type="match status" value="1"/>
</dbReference>
<dbReference type="InterPro" id="IPR035418">
    <property type="entry name" value="AraC-bd_2"/>
</dbReference>
<name>A0ABS6MU94_9GAMM</name>
<keyword evidence="4" id="KW-0804">Transcription</keyword>
<dbReference type="InterPro" id="IPR018060">
    <property type="entry name" value="HTH_AraC"/>
</dbReference>
<dbReference type="RefSeq" id="WP_217680458.1">
    <property type="nucleotide sequence ID" value="NZ_JAHRGL010000014.1"/>
</dbReference>
<evidence type="ECO:0000259" key="5">
    <source>
        <dbReference type="PROSITE" id="PS01124"/>
    </source>
</evidence>
<evidence type="ECO:0000256" key="3">
    <source>
        <dbReference type="ARBA" id="ARBA00023125"/>
    </source>
</evidence>
<keyword evidence="3" id="KW-0238">DNA-binding</keyword>
<evidence type="ECO:0000256" key="2">
    <source>
        <dbReference type="ARBA" id="ARBA00023015"/>
    </source>
</evidence>
<dbReference type="InterPro" id="IPR018062">
    <property type="entry name" value="HTH_AraC-typ_CS"/>
</dbReference>
<evidence type="ECO:0000256" key="1">
    <source>
        <dbReference type="ARBA" id="ARBA00004496"/>
    </source>
</evidence>
<dbReference type="Pfam" id="PF12833">
    <property type="entry name" value="HTH_18"/>
    <property type="match status" value="1"/>
</dbReference>
<evidence type="ECO:0000313" key="7">
    <source>
        <dbReference type="Proteomes" id="UP000813068"/>
    </source>
</evidence>
<dbReference type="InterPro" id="IPR050204">
    <property type="entry name" value="AraC_XylS_family_regulators"/>
</dbReference>
<evidence type="ECO:0000256" key="4">
    <source>
        <dbReference type="ARBA" id="ARBA00023163"/>
    </source>
</evidence>
<protein>
    <submittedName>
        <fullName evidence="6">AraC family transcriptional regulator</fullName>
    </submittedName>
</protein>
<evidence type="ECO:0000313" key="6">
    <source>
        <dbReference type="EMBL" id="MBV2132376.1"/>
    </source>
</evidence>
<comment type="subcellular location">
    <subcellularLocation>
        <location evidence="1">Cytoplasm</location>
    </subcellularLocation>
</comment>
<dbReference type="PANTHER" id="PTHR46796:SF12">
    <property type="entry name" value="HTH-TYPE DNA-BINDING TRANSCRIPTIONAL ACTIVATOR EUTR"/>
    <property type="match status" value="1"/>
</dbReference>
<dbReference type="EMBL" id="JAHRGL010000014">
    <property type="protein sequence ID" value="MBV2132376.1"/>
    <property type="molecule type" value="Genomic_DNA"/>
</dbReference>
<dbReference type="PROSITE" id="PS00041">
    <property type="entry name" value="HTH_ARAC_FAMILY_1"/>
    <property type="match status" value="1"/>
</dbReference>
<feature type="domain" description="HTH araC/xylS-type" evidence="5">
    <location>
        <begin position="226"/>
        <end position="326"/>
    </location>
</feature>
<comment type="caution">
    <text evidence="6">The sequence shown here is derived from an EMBL/GenBank/DDBJ whole genome shotgun (WGS) entry which is preliminary data.</text>
</comment>
<reference evidence="6 7" key="1">
    <citation type="submission" date="2021-06" db="EMBL/GenBank/DDBJ databases">
        <title>Differences between aerobic and microaerobic xylene degrading microbial communities.</title>
        <authorList>
            <person name="Banerjee S."/>
            <person name="Tancsics A."/>
        </authorList>
    </citation>
    <scope>NUCLEOTIDE SEQUENCE [LARGE SCALE GENOMIC DNA]</scope>
    <source>
        <strain evidence="6 7">MAP12</strain>
    </source>
</reference>
<sequence length="328" mass="37335">MNNAIDSLALDFSCHQSGDLDETRQLVAGIFCDHRLQQQSGHEHLSYRHQHWKTEHLSFSQMSYGAAVNIEPGSLERFFLVQIPLAGSDQQRAGSDYLLSHAGYATVHSPEDPLAMNWSSDCRKIVVRIEREALERQAASLLGRRPRQPLGFKVGMDLSGAAGRAWSSMARCVFDELQRAPQLFEVPLIRTQFEQTLMTTLLQWQPNNLPGEGHEQQHKVLPRYVKLAAEYLQAHPEQPITAETLATLTGVSARSLYSGFQSFLGMSPMRYLRDIRMARVRQDLLDPHKPRSVTAIATHWGFFQLGRFATEYRNRFAEAPRETILKRH</sequence>
<keyword evidence="2" id="KW-0805">Transcription regulation</keyword>
<gene>
    <name evidence="6" type="ORF">KRX52_06115</name>
</gene>
<dbReference type="Pfam" id="PF14525">
    <property type="entry name" value="AraC_binding_2"/>
    <property type="match status" value="1"/>
</dbReference>
<dbReference type="PANTHER" id="PTHR46796">
    <property type="entry name" value="HTH-TYPE TRANSCRIPTIONAL ACTIVATOR RHAS-RELATED"/>
    <property type="match status" value="1"/>
</dbReference>
<dbReference type="Proteomes" id="UP000813068">
    <property type="component" value="Unassembled WGS sequence"/>
</dbReference>
<organism evidence="6 7">
    <name type="scientific">Geopseudomonas aromaticivorans</name>
    <dbReference type="NCBI Taxonomy" id="2849492"/>
    <lineage>
        <taxon>Bacteria</taxon>
        <taxon>Pseudomonadati</taxon>
        <taxon>Pseudomonadota</taxon>
        <taxon>Gammaproteobacteria</taxon>
        <taxon>Pseudomonadales</taxon>
        <taxon>Pseudomonadaceae</taxon>
        <taxon>Geopseudomonas</taxon>
    </lineage>
</organism>
<proteinExistence type="predicted"/>
<keyword evidence="7" id="KW-1185">Reference proteome</keyword>
<dbReference type="SMART" id="SM00342">
    <property type="entry name" value="HTH_ARAC"/>
    <property type="match status" value="1"/>
</dbReference>
<accession>A0ABS6MU94</accession>